<reference evidence="9 10" key="1">
    <citation type="submission" date="2022-10" db="EMBL/GenBank/DDBJ databases">
        <title>Chitinophaga nivalis PC15 sp. nov., isolated from Pyeongchang county, South Korea.</title>
        <authorList>
            <person name="Trinh H.N."/>
        </authorList>
    </citation>
    <scope>NUCLEOTIDE SEQUENCE [LARGE SCALE GENOMIC DNA]</scope>
    <source>
        <strain evidence="9 10">PC14</strain>
    </source>
</reference>
<feature type="transmembrane region" description="Helical" evidence="6">
    <location>
        <begin position="719"/>
        <end position="747"/>
    </location>
</feature>
<evidence type="ECO:0000313" key="10">
    <source>
        <dbReference type="Proteomes" id="UP001207742"/>
    </source>
</evidence>
<dbReference type="EMBL" id="JAPDNS010000002">
    <property type="protein sequence ID" value="MCW3487262.1"/>
    <property type="molecule type" value="Genomic_DNA"/>
</dbReference>
<dbReference type="Pfam" id="PF02687">
    <property type="entry name" value="FtsX"/>
    <property type="match status" value="2"/>
</dbReference>
<evidence type="ECO:0000256" key="1">
    <source>
        <dbReference type="ARBA" id="ARBA00004651"/>
    </source>
</evidence>
<feature type="transmembrane region" description="Helical" evidence="6">
    <location>
        <begin position="340"/>
        <end position="367"/>
    </location>
</feature>
<dbReference type="PANTHER" id="PTHR30572">
    <property type="entry name" value="MEMBRANE COMPONENT OF TRANSPORTER-RELATED"/>
    <property type="match status" value="1"/>
</dbReference>
<dbReference type="PANTHER" id="PTHR30572:SF18">
    <property type="entry name" value="ABC-TYPE MACROLIDE FAMILY EXPORT SYSTEM PERMEASE COMPONENT 2"/>
    <property type="match status" value="1"/>
</dbReference>
<keyword evidence="3 6" id="KW-0812">Transmembrane</keyword>
<evidence type="ECO:0000256" key="3">
    <source>
        <dbReference type="ARBA" id="ARBA00022692"/>
    </source>
</evidence>
<comment type="subcellular location">
    <subcellularLocation>
        <location evidence="1">Cell membrane</location>
        <topology evidence="1">Multi-pass membrane protein</topology>
    </subcellularLocation>
</comment>
<feature type="transmembrane region" description="Helical" evidence="6">
    <location>
        <begin position="683"/>
        <end position="707"/>
    </location>
</feature>
<proteinExistence type="predicted"/>
<feature type="domain" description="MacB-like periplasmic core" evidence="8">
    <location>
        <begin position="486"/>
        <end position="609"/>
    </location>
</feature>
<feature type="domain" description="MacB-like periplasmic core" evidence="8">
    <location>
        <begin position="20"/>
        <end position="237"/>
    </location>
</feature>
<feature type="transmembrane region" description="Helical" evidence="6">
    <location>
        <begin position="21"/>
        <end position="41"/>
    </location>
</feature>
<sequence length="806" mass="89271">MILNYFKIAFRNLRHNKAFTAINIFGLTLGMATCLIILLFISNEYSYDRFNKKAHQIVRVVFRGTVQGEAMKEANVMPPVAATLSAAFPEVEIATRLHDSGRPQVIAGNKTFSSNALAYVDPNFFQVFTLPFLQGDPATALKTPGSVVISRQMALKYFGHENPVGQLLHLYNRQNTVKVTGVMADIPAQSHFHFDILGSLTDMPEADNTSWMVSGYYTYLVLAPGTSYKKLEAKLPQIVEKHIGPQLLTAMGMSLASFRSKGNDIGLYLQPLTDIHLRSDLMFELESGGDIRYIYIFGAIAAFMLLIACINFMNLSTAGTSKRAREVGIRKVMGARKTSLVWQFLLESILLTSIALLLAIVLVQGVLPAFNNLAGKKLSLHISSHPLLLPGMVLFCLFTGVLAGSYPAFFLSSFRPIAVLKGKFTASGKHISLRSGLVVFQFFISVTLIISTTVVYKQLSYIRQKALGYNKEHLLILPEATALGSHAATFREQLLQDPRVAGVSISGYLPAGPSYYNNFNIYTDDHPDQVLKTLRYEVDDQYIPIMGMQLVAGRNFSREMATDSGAVIINETAAKTFGWGTNIAGHTLSSRNNEGVKTTYRVIGVVKDFHFKSLHERISPLVMTIGNQSGAVIVKTATTDITGLLTAIRQQWTTLQPEEPFYYSFMDDRFRHTYHTEEQTGHILGIFAALTILVACLGLLGLAMFTAAQRTKEISIRKLLGATITSIVALLSKDFLKLVLIANLIAWPLSWWIMEKWLQEFAYRIQISGWIFLCAGMLAVLTALFTISYQAIKAALSNPVNSLKAE</sequence>
<dbReference type="InterPro" id="IPR003838">
    <property type="entry name" value="ABC3_permease_C"/>
</dbReference>
<dbReference type="InterPro" id="IPR025857">
    <property type="entry name" value="MacB_PCD"/>
</dbReference>
<evidence type="ECO:0000259" key="7">
    <source>
        <dbReference type="Pfam" id="PF02687"/>
    </source>
</evidence>
<feature type="domain" description="ABC3 transporter permease C-terminal" evidence="7">
    <location>
        <begin position="299"/>
        <end position="413"/>
    </location>
</feature>
<evidence type="ECO:0000313" key="9">
    <source>
        <dbReference type="EMBL" id="MCW3487262.1"/>
    </source>
</evidence>
<dbReference type="InterPro" id="IPR050250">
    <property type="entry name" value="Macrolide_Exporter_MacB"/>
</dbReference>
<organism evidence="9 10">
    <name type="scientific">Chitinophaga nivalis</name>
    <dbReference type="NCBI Taxonomy" id="2991709"/>
    <lineage>
        <taxon>Bacteria</taxon>
        <taxon>Pseudomonadati</taxon>
        <taxon>Bacteroidota</taxon>
        <taxon>Chitinophagia</taxon>
        <taxon>Chitinophagales</taxon>
        <taxon>Chitinophagaceae</taxon>
        <taxon>Chitinophaga</taxon>
    </lineage>
</organism>
<feature type="transmembrane region" description="Helical" evidence="6">
    <location>
        <begin position="431"/>
        <end position="456"/>
    </location>
</feature>
<dbReference type="Proteomes" id="UP001207742">
    <property type="component" value="Unassembled WGS sequence"/>
</dbReference>
<evidence type="ECO:0000256" key="5">
    <source>
        <dbReference type="ARBA" id="ARBA00023136"/>
    </source>
</evidence>
<feature type="transmembrane region" description="Helical" evidence="6">
    <location>
        <begin position="387"/>
        <end position="411"/>
    </location>
</feature>
<name>A0ABT3ITF4_9BACT</name>
<evidence type="ECO:0000256" key="4">
    <source>
        <dbReference type="ARBA" id="ARBA00022989"/>
    </source>
</evidence>
<accession>A0ABT3ITF4</accession>
<keyword evidence="5 6" id="KW-0472">Membrane</keyword>
<gene>
    <name evidence="9" type="ORF">OL497_25415</name>
</gene>
<evidence type="ECO:0000256" key="6">
    <source>
        <dbReference type="SAM" id="Phobius"/>
    </source>
</evidence>
<feature type="transmembrane region" description="Helical" evidence="6">
    <location>
        <begin position="767"/>
        <end position="787"/>
    </location>
</feature>
<dbReference type="Pfam" id="PF12704">
    <property type="entry name" value="MacB_PCD"/>
    <property type="match status" value="2"/>
</dbReference>
<feature type="domain" description="ABC3 transporter permease C-terminal" evidence="7">
    <location>
        <begin position="686"/>
        <end position="796"/>
    </location>
</feature>
<keyword evidence="2" id="KW-1003">Cell membrane</keyword>
<evidence type="ECO:0000256" key="2">
    <source>
        <dbReference type="ARBA" id="ARBA00022475"/>
    </source>
</evidence>
<dbReference type="RefSeq" id="WP_264734072.1">
    <property type="nucleotide sequence ID" value="NZ_JAPDNR010000001.1"/>
</dbReference>
<protein>
    <submittedName>
        <fullName evidence="9">ABC transporter permease</fullName>
    </submittedName>
</protein>
<evidence type="ECO:0000259" key="8">
    <source>
        <dbReference type="Pfam" id="PF12704"/>
    </source>
</evidence>
<feature type="transmembrane region" description="Helical" evidence="6">
    <location>
        <begin position="293"/>
        <end position="315"/>
    </location>
</feature>
<keyword evidence="10" id="KW-1185">Reference proteome</keyword>
<comment type="caution">
    <text evidence="9">The sequence shown here is derived from an EMBL/GenBank/DDBJ whole genome shotgun (WGS) entry which is preliminary data.</text>
</comment>
<keyword evidence="4 6" id="KW-1133">Transmembrane helix</keyword>